<dbReference type="EMBL" id="HE573027">
    <property type="protein sequence ID" value="CCC52962.1"/>
    <property type="molecule type" value="Genomic_DNA"/>
</dbReference>
<feature type="compositionally biased region" description="Polar residues" evidence="2">
    <location>
        <begin position="404"/>
        <end position="415"/>
    </location>
</feature>
<organism evidence="3">
    <name type="scientific">Trypanosoma vivax (strain Y486)</name>
    <dbReference type="NCBI Taxonomy" id="1055687"/>
    <lineage>
        <taxon>Eukaryota</taxon>
        <taxon>Discoba</taxon>
        <taxon>Euglenozoa</taxon>
        <taxon>Kinetoplastea</taxon>
        <taxon>Metakinetoplastina</taxon>
        <taxon>Trypanosomatida</taxon>
        <taxon>Trypanosomatidae</taxon>
        <taxon>Trypanosoma</taxon>
        <taxon>Duttonella</taxon>
    </lineage>
</organism>
<evidence type="ECO:0000256" key="2">
    <source>
        <dbReference type="SAM" id="MobiDB-lite"/>
    </source>
</evidence>
<feature type="region of interest" description="Disordered" evidence="2">
    <location>
        <begin position="1"/>
        <end position="28"/>
    </location>
</feature>
<keyword evidence="1" id="KW-0175">Coiled coil</keyword>
<feature type="coiled-coil region" evidence="1">
    <location>
        <begin position="41"/>
        <end position="75"/>
    </location>
</feature>
<sequence length="574" mass="65353">MRAGLSSASVRRRRITSPDAMQAQPTPNGDYVVSTFANVDLRVTKAAMEEYARRCETLSRENEQLRCELEKQEVESIKVVQHLNKKLEETQAIVVEQRGNIERLLSDSKAAAEALNTHYMKMLDERNDQLLQYSNLAQRLQTELRSSAHAIHFREEHRMELQRLMNQIDEMRMKHESELSALRFQTVDRKMRLLALEETMKESHKAQVERESDRLLEEKSQQLLKDHKELQEERVRLVKDIDELVQLTTVKNAECADVRRKGHLHQHACEEALRRIANNSRQARDLQMKTQKLEQQVKELLNEKQSIREELSRFYESKIQKLEKTLAETQSSLQSHRAELQKMRYIASKVVEQRSDLENFFYVALSDIRKMRSLTSKRGNTMPCVTRSAVSSALPSLSVRSHSKTYSSNFTSHYRNQSRERAAKQQSPRNKLESDTGAQDTEAITASVFLTETQPHVTAAIPPGVSVGSTAHSVPPSGISTSSASGDKHSSRHHPNALSKSCLDYAIQSASGTHNFHGVSVGEDCGGAYLSDLSWEDKEKVIKALLYYINRACYAPLTNESVNNDEKIPVEAPV</sequence>
<proteinExistence type="predicted"/>
<feature type="coiled-coil region" evidence="1">
    <location>
        <begin position="123"/>
        <end position="339"/>
    </location>
</feature>
<evidence type="ECO:0000313" key="3">
    <source>
        <dbReference type="EMBL" id="CCC52962.1"/>
    </source>
</evidence>
<reference evidence="3" key="1">
    <citation type="journal article" date="2012" name="Proc. Natl. Acad. Sci. U.S.A.">
        <title>Antigenic diversity is generated by distinct evolutionary mechanisms in African trypanosome species.</title>
        <authorList>
            <person name="Jackson A.P."/>
            <person name="Berry A."/>
            <person name="Aslett M."/>
            <person name="Allison H.C."/>
            <person name="Burton P."/>
            <person name="Vavrova-Anderson J."/>
            <person name="Brown R."/>
            <person name="Browne H."/>
            <person name="Corton N."/>
            <person name="Hauser H."/>
            <person name="Gamble J."/>
            <person name="Gilderthorp R."/>
            <person name="Marcello L."/>
            <person name="McQuillan J."/>
            <person name="Otto T.D."/>
            <person name="Quail M.A."/>
            <person name="Sanders M.J."/>
            <person name="van Tonder A."/>
            <person name="Ginger M.L."/>
            <person name="Field M.C."/>
            <person name="Barry J.D."/>
            <person name="Hertz-Fowler C."/>
            <person name="Berriman M."/>
        </authorList>
    </citation>
    <scope>NUCLEOTIDE SEQUENCE</scope>
    <source>
        <strain evidence="3">Y486</strain>
    </source>
</reference>
<dbReference type="PANTHER" id="PTHR14845">
    <property type="entry name" value="COILED-COIL DOMAIN-CONTAINING 166"/>
    <property type="match status" value="1"/>
</dbReference>
<evidence type="ECO:0000256" key="1">
    <source>
        <dbReference type="SAM" id="Coils"/>
    </source>
</evidence>
<dbReference type="AlphaFoldDB" id="G0UAX5"/>
<protein>
    <submittedName>
        <fullName evidence="3">Uncharacterized protein</fullName>
    </submittedName>
</protein>
<feature type="region of interest" description="Disordered" evidence="2">
    <location>
        <begin position="460"/>
        <end position="495"/>
    </location>
</feature>
<gene>
    <name evidence="3" type="ORF">TVY486_1104460</name>
</gene>
<feature type="region of interest" description="Disordered" evidence="2">
    <location>
        <begin position="396"/>
        <end position="438"/>
    </location>
</feature>
<accession>G0UAX5</accession>
<dbReference type="PANTHER" id="PTHR14845:SF6">
    <property type="entry name" value="BASAL BODY-ORIENTATION FACTOR 1"/>
    <property type="match status" value="1"/>
</dbReference>
<name>G0UAX5_TRYVY</name>
<feature type="compositionally biased region" description="Polar residues" evidence="2">
    <location>
        <begin position="467"/>
        <end position="485"/>
    </location>
</feature>